<protein>
    <submittedName>
        <fullName evidence="1">Uncharacterized protein</fullName>
    </submittedName>
</protein>
<evidence type="ECO:0000313" key="1">
    <source>
        <dbReference type="EMBL" id="KAF9930374.1"/>
    </source>
</evidence>
<evidence type="ECO:0000313" key="2">
    <source>
        <dbReference type="Proteomes" id="UP000749646"/>
    </source>
</evidence>
<organism evidence="1 2">
    <name type="scientific">Modicella reniformis</name>
    <dbReference type="NCBI Taxonomy" id="1440133"/>
    <lineage>
        <taxon>Eukaryota</taxon>
        <taxon>Fungi</taxon>
        <taxon>Fungi incertae sedis</taxon>
        <taxon>Mucoromycota</taxon>
        <taxon>Mortierellomycotina</taxon>
        <taxon>Mortierellomycetes</taxon>
        <taxon>Mortierellales</taxon>
        <taxon>Mortierellaceae</taxon>
        <taxon>Modicella</taxon>
    </lineage>
</organism>
<dbReference type="Proteomes" id="UP000749646">
    <property type="component" value="Unassembled WGS sequence"/>
</dbReference>
<gene>
    <name evidence="1" type="ORF">BGZ65_005383</name>
</gene>
<keyword evidence="2" id="KW-1185">Reference proteome</keyword>
<sequence>MVLEDYNNEQEPHNQGPTSTLAKCVKDDCGVPRPHAASFRNCNPRRSKDSELELKNIKFLLNHCTSTLVELSLAINIDHDAKNQQLQSEPEELTSLKKLKLICSLDTSTKKEFWPWLCKRRSHVEEVVVERPSGFVKSLADGMLRHMPDVNMIQLGRHCPGAGHGLTDEEAAELLSSSRKGWKVAEFKNTTKFGDISMEALAKHFATL</sequence>
<comment type="caution">
    <text evidence="1">The sequence shown here is derived from an EMBL/GenBank/DDBJ whole genome shotgun (WGS) entry which is preliminary data.</text>
</comment>
<dbReference type="AlphaFoldDB" id="A0A9P6LRK2"/>
<dbReference type="EMBL" id="JAAAHW010010121">
    <property type="protein sequence ID" value="KAF9930374.1"/>
    <property type="molecule type" value="Genomic_DNA"/>
</dbReference>
<proteinExistence type="predicted"/>
<reference evidence="1" key="1">
    <citation type="journal article" date="2020" name="Fungal Divers.">
        <title>Resolving the Mortierellaceae phylogeny through synthesis of multi-gene phylogenetics and phylogenomics.</title>
        <authorList>
            <person name="Vandepol N."/>
            <person name="Liber J."/>
            <person name="Desiro A."/>
            <person name="Na H."/>
            <person name="Kennedy M."/>
            <person name="Barry K."/>
            <person name="Grigoriev I.V."/>
            <person name="Miller A.N."/>
            <person name="O'Donnell K."/>
            <person name="Stajich J.E."/>
            <person name="Bonito G."/>
        </authorList>
    </citation>
    <scope>NUCLEOTIDE SEQUENCE</scope>
    <source>
        <strain evidence="1">MES-2147</strain>
    </source>
</reference>
<dbReference type="OrthoDB" id="2396061at2759"/>
<accession>A0A9P6LRK2</accession>
<name>A0A9P6LRK2_9FUNG</name>